<dbReference type="PRINTS" id="PR00370">
    <property type="entry name" value="FMOXYGENASE"/>
</dbReference>
<keyword evidence="2" id="KW-0285">Flavoprotein</keyword>
<dbReference type="Pfam" id="PF00743">
    <property type="entry name" value="FMO-like"/>
    <property type="match status" value="1"/>
</dbReference>
<keyword evidence="5" id="KW-0560">Oxidoreductase</keyword>
<evidence type="ECO:0000256" key="4">
    <source>
        <dbReference type="ARBA" id="ARBA00022857"/>
    </source>
</evidence>
<name>A0A0H4WVZ6_9BACT</name>
<dbReference type="PIRSF" id="PIRSF000332">
    <property type="entry name" value="FMO"/>
    <property type="match status" value="1"/>
</dbReference>
<sequence length="397" mass="44957">MLESASGLGGIWDAARADSPMSRNTHIIASKTIQAFPGFPMPATYPDYPSHALVLDYLRAYARHFGLEPHLRFNTRVARMEPSGTAWRVEVEGEAPREYAGVVVATGHDRLARVPRFPGEPTLQVLHSQDFKHPQQLWNKRVLVVGAGQSAADVLCESAMNAARTFHSTRRGFYCMPKYLMGRPTDTLLQLRAPTFLRRVAYALFFGFLKRRSRALGIPIPAAERGLVIPILGDQLHHHYTHGDIHHKGDVLRVEGDRVFFDDGTDEQIDVIFLATGYQPSYPFIDRKHLNWPESAHHPSLYLHIFPPETDMLFVAGLVRPVGAHWDIYESQGQLIAAYLQARTRAPDKARHLERVRRGPQPDLLAGIHFYNAQEYPLVVEKQEYLHHVGNHLRKLG</sequence>
<dbReference type="KEGG" id="mym:A176_002715"/>
<dbReference type="EMBL" id="CP012109">
    <property type="protein sequence ID" value="AKQ65803.1"/>
    <property type="molecule type" value="Genomic_DNA"/>
</dbReference>
<evidence type="ECO:0000256" key="2">
    <source>
        <dbReference type="ARBA" id="ARBA00022630"/>
    </source>
</evidence>
<dbReference type="InterPro" id="IPR036188">
    <property type="entry name" value="FAD/NAD-bd_sf"/>
</dbReference>
<dbReference type="Gene3D" id="3.50.50.60">
    <property type="entry name" value="FAD/NAD(P)-binding domain"/>
    <property type="match status" value="1"/>
</dbReference>
<dbReference type="PATRIC" id="fig|1297742.4.peg.2741"/>
<gene>
    <name evidence="6" type="ORF">A176_002715</name>
</gene>
<comment type="similarity">
    <text evidence="1">Belongs to the FMO family.</text>
</comment>
<dbReference type="AlphaFoldDB" id="A0A0H4WVZ6"/>
<dbReference type="SUPFAM" id="SSF51905">
    <property type="entry name" value="FAD/NAD(P)-binding domain"/>
    <property type="match status" value="2"/>
</dbReference>
<dbReference type="InterPro" id="IPR020946">
    <property type="entry name" value="Flavin_mOase-like"/>
</dbReference>
<dbReference type="STRING" id="1297742.A176_002715"/>
<protein>
    <submittedName>
        <fullName evidence="6">Putative flavin-containing monooxygenase</fullName>
    </submittedName>
</protein>
<keyword evidence="4" id="KW-0521">NADP</keyword>
<accession>A0A0H4WVZ6</accession>
<proteinExistence type="inferred from homology"/>
<evidence type="ECO:0000256" key="1">
    <source>
        <dbReference type="ARBA" id="ARBA00009183"/>
    </source>
</evidence>
<dbReference type="PANTHER" id="PTHR23023">
    <property type="entry name" value="DIMETHYLANILINE MONOOXYGENASE"/>
    <property type="match status" value="1"/>
</dbReference>
<keyword evidence="3" id="KW-0274">FAD</keyword>
<evidence type="ECO:0000313" key="7">
    <source>
        <dbReference type="Proteomes" id="UP000009026"/>
    </source>
</evidence>
<evidence type="ECO:0000256" key="5">
    <source>
        <dbReference type="ARBA" id="ARBA00023002"/>
    </source>
</evidence>
<reference evidence="6 7" key="1">
    <citation type="journal article" date="2016" name="PLoS ONE">
        <title>Complete Genome Sequence and Comparative Genomics of a Novel Myxobacterium Myxococcus hansupus.</title>
        <authorList>
            <person name="Sharma G."/>
            <person name="Narwani T."/>
            <person name="Subramanian S."/>
        </authorList>
    </citation>
    <scope>NUCLEOTIDE SEQUENCE [LARGE SCALE GENOMIC DNA]</scope>
    <source>
        <strain evidence="7">mixupus</strain>
    </source>
</reference>
<keyword evidence="6" id="KW-0503">Monooxygenase</keyword>
<evidence type="ECO:0000313" key="6">
    <source>
        <dbReference type="EMBL" id="AKQ65803.1"/>
    </source>
</evidence>
<evidence type="ECO:0000256" key="3">
    <source>
        <dbReference type="ARBA" id="ARBA00022827"/>
    </source>
</evidence>
<dbReference type="GO" id="GO:0050661">
    <property type="term" value="F:NADP binding"/>
    <property type="evidence" value="ECO:0007669"/>
    <property type="project" value="InterPro"/>
</dbReference>
<dbReference type="Proteomes" id="UP000009026">
    <property type="component" value="Chromosome"/>
</dbReference>
<dbReference type="GO" id="GO:0004499">
    <property type="term" value="F:N,N-dimethylaniline monooxygenase activity"/>
    <property type="evidence" value="ECO:0007669"/>
    <property type="project" value="InterPro"/>
</dbReference>
<keyword evidence="7" id="KW-1185">Reference proteome</keyword>
<dbReference type="GO" id="GO:0050660">
    <property type="term" value="F:flavin adenine dinucleotide binding"/>
    <property type="evidence" value="ECO:0007669"/>
    <property type="project" value="InterPro"/>
</dbReference>
<organism evidence="6 7">
    <name type="scientific">Pseudomyxococcus hansupus</name>
    <dbReference type="NCBI Taxonomy" id="1297742"/>
    <lineage>
        <taxon>Bacteria</taxon>
        <taxon>Pseudomonadati</taxon>
        <taxon>Myxococcota</taxon>
        <taxon>Myxococcia</taxon>
        <taxon>Myxococcales</taxon>
        <taxon>Cystobacterineae</taxon>
        <taxon>Myxococcaceae</taxon>
        <taxon>Pseudomyxococcus</taxon>
    </lineage>
</organism>
<dbReference type="InterPro" id="IPR050346">
    <property type="entry name" value="FMO-like"/>
</dbReference>
<dbReference type="InterPro" id="IPR000960">
    <property type="entry name" value="Flavin_mOase"/>
</dbReference>
<dbReference type="eggNOG" id="COG2072">
    <property type="taxonomic scope" value="Bacteria"/>
</dbReference>